<keyword evidence="6" id="KW-0119">Carbohydrate metabolism</keyword>
<feature type="domain" description="Glycoside hydrolase family 9" evidence="10">
    <location>
        <begin position="6"/>
        <end position="237"/>
    </location>
</feature>
<feature type="region of interest" description="Disordered" evidence="9">
    <location>
        <begin position="166"/>
        <end position="185"/>
    </location>
</feature>
<protein>
    <recommendedName>
        <fullName evidence="3">cellulase</fullName>
        <ecNumber evidence="3">3.2.1.4</ecNumber>
    </recommendedName>
</protein>
<name>A0A2V0PIR2_9CHLO</name>
<evidence type="ECO:0000256" key="1">
    <source>
        <dbReference type="ARBA" id="ARBA00000966"/>
    </source>
</evidence>
<keyword evidence="5" id="KW-0136">Cellulose degradation</keyword>
<dbReference type="InterPro" id="IPR001701">
    <property type="entry name" value="Glyco_hydro_9"/>
</dbReference>
<evidence type="ECO:0000256" key="5">
    <source>
        <dbReference type="ARBA" id="ARBA00023001"/>
    </source>
</evidence>
<comment type="caution">
    <text evidence="11">The sequence shown here is derived from an EMBL/GenBank/DDBJ whole genome shotgun (WGS) entry which is preliminary data.</text>
</comment>
<evidence type="ECO:0000256" key="4">
    <source>
        <dbReference type="ARBA" id="ARBA00022801"/>
    </source>
</evidence>
<dbReference type="Proteomes" id="UP000247498">
    <property type="component" value="Unassembled WGS sequence"/>
</dbReference>
<evidence type="ECO:0000259" key="10">
    <source>
        <dbReference type="Pfam" id="PF00759"/>
    </source>
</evidence>
<reference evidence="11 12" key="1">
    <citation type="journal article" date="2018" name="Sci. Rep.">
        <title>Raphidocelis subcapitata (=Pseudokirchneriella subcapitata) provides an insight into genome evolution and environmental adaptations in the Sphaeropleales.</title>
        <authorList>
            <person name="Suzuki S."/>
            <person name="Yamaguchi H."/>
            <person name="Nakajima N."/>
            <person name="Kawachi M."/>
        </authorList>
    </citation>
    <scope>NUCLEOTIDE SEQUENCE [LARGE SCALE GENOMIC DNA]</scope>
    <source>
        <strain evidence="11 12">NIES-35</strain>
    </source>
</reference>
<gene>
    <name evidence="11" type="ORF">Rsub_10058</name>
</gene>
<dbReference type="STRING" id="307507.A0A2V0PIR2"/>
<dbReference type="AlphaFoldDB" id="A0A2V0PIR2"/>
<accession>A0A2V0PIR2</accession>
<evidence type="ECO:0000256" key="2">
    <source>
        <dbReference type="ARBA" id="ARBA00007072"/>
    </source>
</evidence>
<organism evidence="11 12">
    <name type="scientific">Raphidocelis subcapitata</name>
    <dbReference type="NCBI Taxonomy" id="307507"/>
    <lineage>
        <taxon>Eukaryota</taxon>
        <taxon>Viridiplantae</taxon>
        <taxon>Chlorophyta</taxon>
        <taxon>core chlorophytes</taxon>
        <taxon>Chlorophyceae</taxon>
        <taxon>CS clade</taxon>
        <taxon>Sphaeropleales</taxon>
        <taxon>Selenastraceae</taxon>
        <taxon>Raphidocelis</taxon>
    </lineage>
</organism>
<dbReference type="InParanoid" id="A0A2V0PIR2"/>
<evidence type="ECO:0000256" key="9">
    <source>
        <dbReference type="SAM" id="MobiDB-lite"/>
    </source>
</evidence>
<keyword evidence="4" id="KW-0378">Hydrolase</keyword>
<comment type="similarity">
    <text evidence="2">Belongs to the glycosyl hydrolase 9 (cellulase E) family.</text>
</comment>
<dbReference type="PANTHER" id="PTHR22298">
    <property type="entry name" value="ENDO-1,4-BETA-GLUCANASE"/>
    <property type="match status" value="1"/>
</dbReference>
<evidence type="ECO:0000256" key="8">
    <source>
        <dbReference type="ARBA" id="ARBA00023326"/>
    </source>
</evidence>
<dbReference type="SUPFAM" id="SSF48208">
    <property type="entry name" value="Six-hairpin glycosidases"/>
    <property type="match status" value="1"/>
</dbReference>
<comment type="catalytic activity">
    <reaction evidence="1">
        <text>Endohydrolysis of (1-&gt;4)-beta-D-glucosidic linkages in cellulose, lichenin and cereal beta-D-glucans.</text>
        <dbReference type="EC" id="3.2.1.4"/>
    </reaction>
</comment>
<sequence length="265" mass="26931">MSKSCQASYLTDARYWAARHAAEEADPTLPGSWAFNYNNAGWGAEVLLAEAPDGEAARLRVAQFLRAWIDGKNDYGDILLVTKRGLAYLPADTTGGAEREPLPHAAAAALAALAHAAGPGGAALPRAARARLECFALGQITYMLGGQVGRNRGYLTGFGPRAPLAPRQMASSCPPGSRGRSPPACSVPALLGGDPNPSPLAGALVAGPGEDDSYTDARAAPGAGVGVHYNAPLLAALAGLLQSNAGPGQCQGAGGGILRELLSVN</sequence>
<evidence type="ECO:0000313" key="11">
    <source>
        <dbReference type="EMBL" id="GBF97197.1"/>
    </source>
</evidence>
<dbReference type="EC" id="3.2.1.4" evidence="3"/>
<dbReference type="InterPro" id="IPR012341">
    <property type="entry name" value="6hp_glycosidase-like_sf"/>
</dbReference>
<dbReference type="Pfam" id="PF00759">
    <property type="entry name" value="Glyco_hydro_9"/>
    <property type="match status" value="1"/>
</dbReference>
<proteinExistence type="inferred from homology"/>
<evidence type="ECO:0000256" key="7">
    <source>
        <dbReference type="ARBA" id="ARBA00023295"/>
    </source>
</evidence>
<dbReference type="Gene3D" id="1.50.10.10">
    <property type="match status" value="1"/>
</dbReference>
<evidence type="ECO:0000313" key="12">
    <source>
        <dbReference type="Proteomes" id="UP000247498"/>
    </source>
</evidence>
<dbReference type="GO" id="GO:0030245">
    <property type="term" value="P:cellulose catabolic process"/>
    <property type="evidence" value="ECO:0007669"/>
    <property type="project" value="UniProtKB-KW"/>
</dbReference>
<evidence type="ECO:0000256" key="6">
    <source>
        <dbReference type="ARBA" id="ARBA00023277"/>
    </source>
</evidence>
<keyword evidence="7" id="KW-0326">Glycosidase</keyword>
<dbReference type="GO" id="GO:0008810">
    <property type="term" value="F:cellulase activity"/>
    <property type="evidence" value="ECO:0007669"/>
    <property type="project" value="UniProtKB-EC"/>
</dbReference>
<feature type="compositionally biased region" description="Low complexity" evidence="9">
    <location>
        <begin position="170"/>
        <end position="185"/>
    </location>
</feature>
<dbReference type="OrthoDB" id="10627036at2759"/>
<evidence type="ECO:0000256" key="3">
    <source>
        <dbReference type="ARBA" id="ARBA00012601"/>
    </source>
</evidence>
<keyword evidence="8" id="KW-0624">Polysaccharide degradation</keyword>
<keyword evidence="12" id="KW-1185">Reference proteome</keyword>
<dbReference type="EMBL" id="BDRX01000094">
    <property type="protein sequence ID" value="GBF97197.1"/>
    <property type="molecule type" value="Genomic_DNA"/>
</dbReference>
<dbReference type="InterPro" id="IPR008928">
    <property type="entry name" value="6-hairpin_glycosidase_sf"/>
</dbReference>